<keyword evidence="2" id="KW-1185">Reference proteome</keyword>
<organism evidence="1 2">
    <name type="scientific">Macroventuria anomochaeta</name>
    <dbReference type="NCBI Taxonomy" id="301207"/>
    <lineage>
        <taxon>Eukaryota</taxon>
        <taxon>Fungi</taxon>
        <taxon>Dikarya</taxon>
        <taxon>Ascomycota</taxon>
        <taxon>Pezizomycotina</taxon>
        <taxon>Dothideomycetes</taxon>
        <taxon>Pleosporomycetidae</taxon>
        <taxon>Pleosporales</taxon>
        <taxon>Pleosporineae</taxon>
        <taxon>Didymellaceae</taxon>
        <taxon>Macroventuria</taxon>
    </lineage>
</organism>
<protein>
    <submittedName>
        <fullName evidence="1">Uncharacterized protein</fullName>
    </submittedName>
</protein>
<evidence type="ECO:0000313" key="1">
    <source>
        <dbReference type="EMBL" id="KAF2628914.1"/>
    </source>
</evidence>
<evidence type="ECO:0000313" key="2">
    <source>
        <dbReference type="Proteomes" id="UP000799754"/>
    </source>
</evidence>
<name>A0ACB6S6S0_9PLEO</name>
<reference evidence="1" key="1">
    <citation type="journal article" date="2020" name="Stud. Mycol.">
        <title>101 Dothideomycetes genomes: a test case for predicting lifestyles and emergence of pathogens.</title>
        <authorList>
            <person name="Haridas S."/>
            <person name="Albert R."/>
            <person name="Binder M."/>
            <person name="Bloem J."/>
            <person name="Labutti K."/>
            <person name="Salamov A."/>
            <person name="Andreopoulos B."/>
            <person name="Baker S."/>
            <person name="Barry K."/>
            <person name="Bills G."/>
            <person name="Bluhm B."/>
            <person name="Cannon C."/>
            <person name="Castanera R."/>
            <person name="Culley D."/>
            <person name="Daum C."/>
            <person name="Ezra D."/>
            <person name="Gonzalez J."/>
            <person name="Henrissat B."/>
            <person name="Kuo A."/>
            <person name="Liang C."/>
            <person name="Lipzen A."/>
            <person name="Lutzoni F."/>
            <person name="Magnuson J."/>
            <person name="Mondo S."/>
            <person name="Nolan M."/>
            <person name="Ohm R."/>
            <person name="Pangilinan J."/>
            <person name="Park H.-J."/>
            <person name="Ramirez L."/>
            <person name="Alfaro M."/>
            <person name="Sun H."/>
            <person name="Tritt A."/>
            <person name="Yoshinaga Y."/>
            <person name="Zwiers L.-H."/>
            <person name="Turgeon B."/>
            <person name="Goodwin S."/>
            <person name="Spatafora J."/>
            <person name="Crous P."/>
            <person name="Grigoriev I."/>
        </authorList>
    </citation>
    <scope>NUCLEOTIDE SEQUENCE</scope>
    <source>
        <strain evidence="1">CBS 525.71</strain>
    </source>
</reference>
<sequence>MVLTSSRGSVALPTGSASCLAADLPACHLPGAPQHSQARPPLSCWLGFVVIKKLPPACFGHVPVSLLRTKRLHSEHMDFLTTRTFQHELLYHNKPSIRLVKTLPSLSRGGHIQCNISDYTTEATYECLSYRWGDPTPQKIILMKGQ</sequence>
<dbReference type="Proteomes" id="UP000799754">
    <property type="component" value="Unassembled WGS sequence"/>
</dbReference>
<accession>A0ACB6S6S0</accession>
<proteinExistence type="predicted"/>
<comment type="caution">
    <text evidence="1">The sequence shown here is derived from an EMBL/GenBank/DDBJ whole genome shotgun (WGS) entry which is preliminary data.</text>
</comment>
<dbReference type="EMBL" id="MU006711">
    <property type="protein sequence ID" value="KAF2628914.1"/>
    <property type="molecule type" value="Genomic_DNA"/>
</dbReference>
<gene>
    <name evidence="1" type="ORF">BU25DRAFT_23615</name>
</gene>